<evidence type="ECO:0000313" key="3">
    <source>
        <dbReference type="Proteomes" id="UP000016928"/>
    </source>
</evidence>
<protein>
    <recommendedName>
        <fullName evidence="1">DDE-1 domain-containing protein</fullName>
    </recommendedName>
</protein>
<dbReference type="GO" id="GO:0003676">
    <property type="term" value="F:nucleic acid binding"/>
    <property type="evidence" value="ECO:0007669"/>
    <property type="project" value="InterPro"/>
</dbReference>
<dbReference type="AlphaFoldDB" id="N4UL96"/>
<dbReference type="InterPro" id="IPR004875">
    <property type="entry name" value="DDE_SF_endonuclease_dom"/>
</dbReference>
<dbReference type="Pfam" id="PF03184">
    <property type="entry name" value="DDE_1"/>
    <property type="match status" value="1"/>
</dbReference>
<accession>N4UL96</accession>
<dbReference type="VEuPathDB" id="FungiDB:FOC1_g10000967"/>
<reference evidence="3" key="1">
    <citation type="submission" date="2012-09" db="EMBL/GenBank/DDBJ databases">
        <title>Genome sequencing and comparative transcriptomics of race 1 and race 4 of banana pathogen: Fusarium oxysporum f. sp. cubense.</title>
        <authorList>
            <person name="Fang X."/>
            <person name="Huang J."/>
        </authorList>
    </citation>
    <scope>NUCLEOTIDE SEQUENCE [LARGE SCALE GENOMIC DNA]</scope>
    <source>
        <strain evidence="3">race 1</strain>
    </source>
</reference>
<feature type="non-terminal residue" evidence="2">
    <location>
        <position position="1"/>
    </location>
</feature>
<dbReference type="Proteomes" id="UP000016928">
    <property type="component" value="Unassembled WGS sequence"/>
</dbReference>
<dbReference type="HOGENOM" id="CLU_013929_19_0_1"/>
<dbReference type="OMA" id="ILFYMPS"/>
<feature type="domain" description="DDE-1" evidence="1">
    <location>
        <begin position="4"/>
        <end position="51"/>
    </location>
</feature>
<organism evidence="2 3">
    <name type="scientific">Fusarium oxysporum f. sp. cubense (strain race 1)</name>
    <name type="common">Panama disease fungus</name>
    <dbReference type="NCBI Taxonomy" id="1229664"/>
    <lineage>
        <taxon>Eukaryota</taxon>
        <taxon>Fungi</taxon>
        <taxon>Dikarya</taxon>
        <taxon>Ascomycota</taxon>
        <taxon>Pezizomycotina</taxon>
        <taxon>Sordariomycetes</taxon>
        <taxon>Hypocreomycetidae</taxon>
        <taxon>Hypocreales</taxon>
        <taxon>Nectriaceae</taxon>
        <taxon>Fusarium</taxon>
        <taxon>Fusarium oxysporum species complex</taxon>
    </lineage>
</organism>
<evidence type="ECO:0000313" key="2">
    <source>
        <dbReference type="EMBL" id="ENH75984.1"/>
    </source>
</evidence>
<gene>
    <name evidence="2" type="ORF">FOC1_g10000967</name>
</gene>
<sequence>LKHFNKYIINRLVSFYYLLILNNYKSYYLTNFKVYYKKKNIILFYMPSYSSYLL</sequence>
<evidence type="ECO:0000259" key="1">
    <source>
        <dbReference type="Pfam" id="PF03184"/>
    </source>
</evidence>
<name>N4UL96_FUSC1</name>
<proteinExistence type="predicted"/>
<dbReference type="EMBL" id="KB729936">
    <property type="protein sequence ID" value="ENH75984.1"/>
    <property type="molecule type" value="Genomic_DNA"/>
</dbReference>
<reference evidence="3" key="2">
    <citation type="journal article" date="2014" name="PLoS ONE">
        <title>Genome and Transcriptome Analysis of the Fungal Pathogen Fusarium oxysporum f. sp. cubense Causing Banana Vascular Wilt Disease.</title>
        <authorList>
            <person name="Guo L."/>
            <person name="Han L."/>
            <person name="Yang L."/>
            <person name="Zeng H."/>
            <person name="Fan D."/>
            <person name="Zhu Y."/>
            <person name="Feng Y."/>
            <person name="Wang G."/>
            <person name="Peng C."/>
            <person name="Jiang X."/>
            <person name="Zhou D."/>
            <person name="Ni P."/>
            <person name="Liang C."/>
            <person name="Liu L."/>
            <person name="Wang J."/>
            <person name="Mao C."/>
            <person name="Fang X."/>
            <person name="Peng M."/>
            <person name="Huang J."/>
        </authorList>
    </citation>
    <scope>NUCLEOTIDE SEQUENCE [LARGE SCALE GENOMIC DNA]</scope>
    <source>
        <strain evidence="3">race 1</strain>
    </source>
</reference>